<keyword evidence="4" id="KW-1185">Reference proteome</keyword>
<dbReference type="AlphaFoldDB" id="A0A4S2JNT3"/>
<evidence type="ECO:0000256" key="1">
    <source>
        <dbReference type="RuleBase" id="RU000383"/>
    </source>
</evidence>
<proteinExistence type="inferred from homology"/>
<dbReference type="InterPro" id="IPR036915">
    <property type="entry name" value="Cyclin-like_sf"/>
</dbReference>
<dbReference type="PANTHER" id="PTHR10177">
    <property type="entry name" value="CYCLINS"/>
    <property type="match status" value="1"/>
</dbReference>
<sequence length="407" mass="45358">MIYKAWPAAPFLLCGSSHQPHYISQPWVPGRRSRLAVAMSHTAGMDTVLPVPDAIPPLEKLQEDLVSNLVQEVKFQPDLHQLPITTKDDEITIGARDRSAHVLRCLKVVYDLSSDVFFIAINLMDRFLTKMKARQKHMACISVSAFYIAAIQCAQEIDADHLVSISQCRCTADDLRRMSGVIRDKLQWVPGTQPTTTLTFLRLFNNMFHAVAKQMHLGDVYTSIIKTALSRAPFVLLQESELILRLEMVACDGNCASLRQSEVALVLLCTYLDAAVNRLNANADATGSADGPSSHNASTIAPSYQLLKDELMQFAMGLQEKCNISEESFCSTHEAVGAILSKYNAQEQTPYRQELIWKVSSRTAGILRPTHNFRSVLPAIAEHAPIPSPSRIRKTQYGIGIFFWCIK</sequence>
<dbReference type="Proteomes" id="UP000310200">
    <property type="component" value="Unassembled WGS sequence"/>
</dbReference>
<comment type="caution">
    <text evidence="3">The sequence shown here is derived from an EMBL/GenBank/DDBJ whole genome shotgun (WGS) entry which is preliminary data.</text>
</comment>
<dbReference type="InterPro" id="IPR013763">
    <property type="entry name" value="Cyclin-like_dom"/>
</dbReference>
<organism evidence="3 4">
    <name type="scientific">Temnothorax longispinosus</name>
    <dbReference type="NCBI Taxonomy" id="300112"/>
    <lineage>
        <taxon>Eukaryota</taxon>
        <taxon>Metazoa</taxon>
        <taxon>Ecdysozoa</taxon>
        <taxon>Arthropoda</taxon>
        <taxon>Hexapoda</taxon>
        <taxon>Insecta</taxon>
        <taxon>Pterygota</taxon>
        <taxon>Neoptera</taxon>
        <taxon>Endopterygota</taxon>
        <taxon>Hymenoptera</taxon>
        <taxon>Apocrita</taxon>
        <taxon>Aculeata</taxon>
        <taxon>Formicoidea</taxon>
        <taxon>Formicidae</taxon>
        <taxon>Myrmicinae</taxon>
        <taxon>Temnothorax</taxon>
    </lineage>
</organism>
<dbReference type="FunFam" id="1.10.472.10:FF:000006">
    <property type="entry name" value="Cyclin I"/>
    <property type="match status" value="1"/>
</dbReference>
<evidence type="ECO:0000313" key="3">
    <source>
        <dbReference type="EMBL" id="TGZ37560.1"/>
    </source>
</evidence>
<dbReference type="InterPro" id="IPR039361">
    <property type="entry name" value="Cyclin"/>
</dbReference>
<dbReference type="Pfam" id="PF00134">
    <property type="entry name" value="Cyclin_N"/>
    <property type="match status" value="1"/>
</dbReference>
<dbReference type="Gene3D" id="1.10.472.10">
    <property type="entry name" value="Cyclin-like"/>
    <property type="match status" value="1"/>
</dbReference>
<evidence type="ECO:0000259" key="2">
    <source>
        <dbReference type="SMART" id="SM00385"/>
    </source>
</evidence>
<dbReference type="EMBL" id="QBLH01003534">
    <property type="protein sequence ID" value="TGZ37560.1"/>
    <property type="molecule type" value="Genomic_DNA"/>
</dbReference>
<evidence type="ECO:0000313" key="4">
    <source>
        <dbReference type="Proteomes" id="UP000310200"/>
    </source>
</evidence>
<comment type="similarity">
    <text evidence="1">Belongs to the cyclin family.</text>
</comment>
<dbReference type="SMART" id="SM00385">
    <property type="entry name" value="CYCLIN"/>
    <property type="match status" value="1"/>
</dbReference>
<reference evidence="3 4" key="1">
    <citation type="journal article" date="2019" name="Philos. Trans. R. Soc. Lond., B, Biol. Sci.">
        <title>Ant behaviour and brain gene expression of defending hosts depend on the ecological success of the intruding social parasite.</title>
        <authorList>
            <person name="Kaur R."/>
            <person name="Stoldt M."/>
            <person name="Jongepier E."/>
            <person name="Feldmeyer B."/>
            <person name="Menzel F."/>
            <person name="Bornberg-Bauer E."/>
            <person name="Foitzik S."/>
        </authorList>
    </citation>
    <scope>NUCLEOTIDE SEQUENCE [LARGE SCALE GENOMIC DNA]</scope>
    <source>
        <tissue evidence="3">Whole body</tissue>
    </source>
</reference>
<gene>
    <name evidence="3" type="ORF">DBV15_03888</name>
</gene>
<name>A0A4S2JNT3_9HYME</name>
<keyword evidence="1" id="KW-0195">Cyclin</keyword>
<dbReference type="SUPFAM" id="SSF47954">
    <property type="entry name" value="Cyclin-like"/>
    <property type="match status" value="1"/>
</dbReference>
<feature type="domain" description="Cyclin-like" evidence="2">
    <location>
        <begin position="101"/>
        <end position="184"/>
    </location>
</feature>
<dbReference type="STRING" id="300112.A0A4S2JNT3"/>
<dbReference type="InterPro" id="IPR006671">
    <property type="entry name" value="Cyclin_N"/>
</dbReference>
<accession>A0A4S2JNT3</accession>
<protein>
    <submittedName>
        <fullName evidence="3">Cyclin-G2</fullName>
    </submittedName>
</protein>